<name>A0A2H0LWQ0_9BACT</name>
<feature type="domain" description="Radical SAM core" evidence="6">
    <location>
        <begin position="29"/>
        <end position="165"/>
    </location>
</feature>
<evidence type="ECO:0008006" key="11">
    <source>
        <dbReference type="Google" id="ProtNLM"/>
    </source>
</evidence>
<dbReference type="Pfam" id="PF12345">
    <property type="entry name" value="DUF3641"/>
    <property type="match status" value="1"/>
</dbReference>
<dbReference type="InterPro" id="IPR025714">
    <property type="entry name" value="Methyltranfer_dom"/>
</dbReference>
<dbReference type="GO" id="GO:0046872">
    <property type="term" value="F:metal ion binding"/>
    <property type="evidence" value="ECO:0007669"/>
    <property type="project" value="UniProtKB-KW"/>
</dbReference>
<keyword evidence="4" id="KW-0408">Iron</keyword>
<protein>
    <recommendedName>
        <fullName evidence="11">Radical SAM protein</fullName>
    </recommendedName>
</protein>
<accession>A0A2H0LWQ0</accession>
<dbReference type="CDD" id="cd02440">
    <property type="entry name" value="AdoMet_MTases"/>
    <property type="match status" value="1"/>
</dbReference>
<feature type="domain" description="Arsenosugar biosynthesis radical SAM protein ArsS-like C-terminal" evidence="7">
    <location>
        <begin position="184"/>
        <end position="320"/>
    </location>
</feature>
<organism evidence="9 10">
    <name type="scientific">Candidatus Ghiorseimicrobium undicola</name>
    <dbReference type="NCBI Taxonomy" id="1974746"/>
    <lineage>
        <taxon>Bacteria</taxon>
        <taxon>Pseudomonadati</taxon>
        <taxon>Candidatus Omnitrophota</taxon>
        <taxon>Candidatus Ghiorseimicrobium</taxon>
    </lineage>
</organism>
<evidence type="ECO:0000256" key="4">
    <source>
        <dbReference type="ARBA" id="ARBA00023004"/>
    </source>
</evidence>
<dbReference type="InterPro" id="IPR058240">
    <property type="entry name" value="rSAM_sf"/>
</dbReference>
<dbReference type="AlphaFoldDB" id="A0A2H0LWQ0"/>
<keyword evidence="3" id="KW-0479">Metal-binding</keyword>
<dbReference type="Pfam" id="PF13847">
    <property type="entry name" value="Methyltransf_31"/>
    <property type="match status" value="1"/>
</dbReference>
<sequence length="670" mass="75092">MNAFLSTMEKYDLDYSSLLRRDKLATLQVNMGNLCNQSCLHCHVGASPGGAKIMPRKIVDDVLSFLSRHKIKTLDITGGAPELNPNFDYFVASARPLADEVIVRSNLTVLFEEGKKHLPDFFKKYRVHLICSLPCYLKENIDYQRGEGVFDKSIAALQVLNKAGFALEKGLSLDLVYNPKGAYLPPEQEKLEKDYKHMLRGKYGIEFSRLITITNVPINRFKDYLNLNGEYENYFKLLKESFNPKVLDNIMCRSFLSVGFDGKIYDCDFNQALGLTLKDDTGKQLTIDRLDPASLEGKEIIIDEHCLSCAAGSGSSCQGAIEKSEEGVYSKIKKYYGQLLKSTKDLKTSACCLGDSLPKQHKEIISMIDPEIVSKFYGCGSPIPPLLEGKTILDLGCGSGRDVYLASFLAGEEGKVIGVDMTDEQIDTAKKYQKKQADKFGFKKVNTEFKKGYIENLAAIDIRDNSMDVVISNCVINLSPDKEKVFSEIFRVLKPGGELYFSDVFSSARLREELKNDSVIYGECLGGALYIEDFRRLLSKVGCPDYRVVSKRKLDINNEEIKSRTGIIDFYSVTIRAFKLQDLEDICEDYGQTAVYLGTIDGYPHKFELDSRHIFVTGKPMLVCGNTASMLSNTRHNKHFKVTGDRRIHYGQFTCVPSDSPLDSTAGSCC</sequence>
<dbReference type="PANTHER" id="PTHR43728:SF1">
    <property type="entry name" value="FE-S OXIDOREDUCTASE"/>
    <property type="match status" value="1"/>
</dbReference>
<evidence type="ECO:0000256" key="1">
    <source>
        <dbReference type="ARBA" id="ARBA00001966"/>
    </source>
</evidence>
<dbReference type="EMBL" id="PCWA01000084">
    <property type="protein sequence ID" value="PIQ88797.1"/>
    <property type="molecule type" value="Genomic_DNA"/>
</dbReference>
<dbReference type="InterPro" id="IPR013785">
    <property type="entry name" value="Aldolase_TIM"/>
</dbReference>
<dbReference type="NCBIfam" id="TIGR04167">
    <property type="entry name" value="rSAM_SeCys"/>
    <property type="match status" value="1"/>
</dbReference>
<dbReference type="SUPFAM" id="SSF53335">
    <property type="entry name" value="S-adenosyl-L-methionine-dependent methyltransferases"/>
    <property type="match status" value="1"/>
</dbReference>
<evidence type="ECO:0000313" key="9">
    <source>
        <dbReference type="EMBL" id="PIQ88797.1"/>
    </source>
</evidence>
<evidence type="ECO:0000259" key="6">
    <source>
        <dbReference type="Pfam" id="PF04055"/>
    </source>
</evidence>
<dbReference type="Proteomes" id="UP000229641">
    <property type="component" value="Unassembled WGS sequence"/>
</dbReference>
<evidence type="ECO:0000259" key="7">
    <source>
        <dbReference type="Pfam" id="PF12345"/>
    </source>
</evidence>
<dbReference type="InterPro" id="IPR026351">
    <property type="entry name" value="rSAM_ArsS-like"/>
</dbReference>
<dbReference type="SFLD" id="SFLDS00029">
    <property type="entry name" value="Radical_SAM"/>
    <property type="match status" value="1"/>
</dbReference>
<dbReference type="SUPFAM" id="SSF102114">
    <property type="entry name" value="Radical SAM enzymes"/>
    <property type="match status" value="1"/>
</dbReference>
<dbReference type="GO" id="GO:0051536">
    <property type="term" value="F:iron-sulfur cluster binding"/>
    <property type="evidence" value="ECO:0007669"/>
    <property type="project" value="UniProtKB-KW"/>
</dbReference>
<comment type="caution">
    <text evidence="9">The sequence shown here is derived from an EMBL/GenBank/DDBJ whole genome shotgun (WGS) entry which is preliminary data.</text>
</comment>
<feature type="domain" description="Methyltransferase" evidence="8">
    <location>
        <begin position="388"/>
        <end position="540"/>
    </location>
</feature>
<dbReference type="Pfam" id="PF04055">
    <property type="entry name" value="Radical_SAM"/>
    <property type="match status" value="1"/>
</dbReference>
<dbReference type="GO" id="GO:0003824">
    <property type="term" value="F:catalytic activity"/>
    <property type="evidence" value="ECO:0007669"/>
    <property type="project" value="InterPro"/>
</dbReference>
<reference evidence="9 10" key="1">
    <citation type="submission" date="2017-09" db="EMBL/GenBank/DDBJ databases">
        <title>Depth-based differentiation of microbial function through sediment-hosted aquifers and enrichment of novel symbionts in the deep terrestrial subsurface.</title>
        <authorList>
            <person name="Probst A.J."/>
            <person name="Ladd B."/>
            <person name="Jarett J.K."/>
            <person name="Geller-Mcgrath D.E."/>
            <person name="Sieber C.M."/>
            <person name="Emerson J.B."/>
            <person name="Anantharaman K."/>
            <person name="Thomas B.C."/>
            <person name="Malmstrom R."/>
            <person name="Stieglmeier M."/>
            <person name="Klingl A."/>
            <person name="Woyke T."/>
            <person name="Ryan C.M."/>
            <person name="Banfield J.F."/>
        </authorList>
    </citation>
    <scope>NUCLEOTIDE SEQUENCE [LARGE SCALE GENOMIC DNA]</scope>
    <source>
        <strain evidence="9">CG11_big_fil_rev_8_21_14_0_20_42_13</strain>
    </source>
</reference>
<evidence type="ECO:0000256" key="3">
    <source>
        <dbReference type="ARBA" id="ARBA00022723"/>
    </source>
</evidence>
<dbReference type="Gene3D" id="3.20.20.70">
    <property type="entry name" value="Aldolase class I"/>
    <property type="match status" value="1"/>
</dbReference>
<dbReference type="Gene3D" id="3.40.50.150">
    <property type="entry name" value="Vaccinia Virus protein VP39"/>
    <property type="match status" value="1"/>
</dbReference>
<evidence type="ECO:0000259" key="8">
    <source>
        <dbReference type="Pfam" id="PF13847"/>
    </source>
</evidence>
<keyword evidence="2" id="KW-0949">S-adenosyl-L-methionine</keyword>
<keyword evidence="5" id="KW-0411">Iron-sulfur</keyword>
<comment type="cofactor">
    <cofactor evidence="1">
        <name>[4Fe-4S] cluster</name>
        <dbReference type="ChEBI" id="CHEBI:49883"/>
    </cofactor>
</comment>
<dbReference type="PANTHER" id="PTHR43728">
    <property type="entry name" value="SLR0304 PROTEIN"/>
    <property type="match status" value="1"/>
</dbReference>
<dbReference type="InterPro" id="IPR007197">
    <property type="entry name" value="rSAM"/>
</dbReference>
<dbReference type="InterPro" id="IPR029063">
    <property type="entry name" value="SAM-dependent_MTases_sf"/>
</dbReference>
<evidence type="ECO:0000313" key="10">
    <source>
        <dbReference type="Proteomes" id="UP000229641"/>
    </source>
</evidence>
<dbReference type="InterPro" id="IPR024521">
    <property type="entry name" value="ArsS-like_C"/>
</dbReference>
<evidence type="ECO:0000256" key="2">
    <source>
        <dbReference type="ARBA" id="ARBA00022691"/>
    </source>
</evidence>
<evidence type="ECO:0000256" key="5">
    <source>
        <dbReference type="ARBA" id="ARBA00023014"/>
    </source>
</evidence>
<dbReference type="CDD" id="cd01335">
    <property type="entry name" value="Radical_SAM"/>
    <property type="match status" value="1"/>
</dbReference>
<dbReference type="Gene3D" id="3.40.5.100">
    <property type="match status" value="1"/>
</dbReference>
<proteinExistence type="predicted"/>
<gene>
    <name evidence="9" type="ORF">COV72_05830</name>
</gene>